<proteinExistence type="predicted"/>
<evidence type="ECO:0000313" key="2">
    <source>
        <dbReference type="Proteomes" id="UP001290462"/>
    </source>
</evidence>
<sequence>MKKKLKNKSKKFSEFEFILVNHRNKDGVETLDYNLIERQSGVAKTIEVRNIKIDEKLFYNKICNLEK</sequence>
<dbReference type="Proteomes" id="UP001290462">
    <property type="component" value="Unassembled WGS sequence"/>
</dbReference>
<reference evidence="1" key="1">
    <citation type="submission" date="2023-08" db="EMBL/GenBank/DDBJ databases">
        <title>Genomic characterization of piscicolin 126 produced by Carnobacterium maltaromaticum CM22 strain isolated from salmon (Salmo salar).</title>
        <authorList>
            <person name="Gonzalez-Gragera E."/>
            <person name="Garcia-Lopez J.D."/>
            <person name="Teso-Perez C."/>
            <person name="Gimenez-Hernandez I."/>
            <person name="Peralta-Sanchez J.M."/>
            <person name="Valdivia E."/>
            <person name="Montalban-Lopez M."/>
            <person name="Martin-Platero A.M."/>
            <person name="Banos A."/>
            <person name="Martinez-Bueno M."/>
        </authorList>
    </citation>
    <scope>NUCLEOTIDE SEQUENCE</scope>
    <source>
        <strain evidence="1">CM22</strain>
    </source>
</reference>
<accession>A0AAW9JXM2</accession>
<dbReference type="EMBL" id="JAVBVO010000001">
    <property type="protein sequence ID" value="MDZ5757105.1"/>
    <property type="molecule type" value="Genomic_DNA"/>
</dbReference>
<comment type="caution">
    <text evidence="1">The sequence shown here is derived from an EMBL/GenBank/DDBJ whole genome shotgun (WGS) entry which is preliminary data.</text>
</comment>
<protein>
    <submittedName>
        <fullName evidence="1">Uncharacterized protein</fullName>
    </submittedName>
</protein>
<gene>
    <name evidence="1" type="ORF">RAK27_00365</name>
</gene>
<evidence type="ECO:0000313" key="1">
    <source>
        <dbReference type="EMBL" id="MDZ5757105.1"/>
    </source>
</evidence>
<dbReference type="AlphaFoldDB" id="A0AAW9JXM2"/>
<organism evidence="1 2">
    <name type="scientific">Carnobacterium maltaromaticum</name>
    <name type="common">Carnobacterium piscicola</name>
    <dbReference type="NCBI Taxonomy" id="2751"/>
    <lineage>
        <taxon>Bacteria</taxon>
        <taxon>Bacillati</taxon>
        <taxon>Bacillota</taxon>
        <taxon>Bacilli</taxon>
        <taxon>Lactobacillales</taxon>
        <taxon>Carnobacteriaceae</taxon>
        <taxon>Carnobacterium</taxon>
    </lineage>
</organism>
<name>A0AAW9JXM2_CARML</name>